<evidence type="ECO:0000256" key="3">
    <source>
        <dbReference type="PROSITE-ProRule" id="PRU00059"/>
    </source>
</evidence>
<dbReference type="PROSITE" id="PS01180">
    <property type="entry name" value="CUB"/>
    <property type="match status" value="1"/>
</dbReference>
<dbReference type="SMART" id="SM00042">
    <property type="entry name" value="CUB"/>
    <property type="match status" value="1"/>
</dbReference>
<keyword evidence="1" id="KW-0677">Repeat</keyword>
<dbReference type="EMBL" id="JAHRIQ010064833">
    <property type="protein sequence ID" value="MEQ2242417.1"/>
    <property type="molecule type" value="Genomic_DNA"/>
</dbReference>
<evidence type="ECO:0000313" key="6">
    <source>
        <dbReference type="Proteomes" id="UP001482620"/>
    </source>
</evidence>
<evidence type="ECO:0000313" key="5">
    <source>
        <dbReference type="EMBL" id="MEQ2242417.1"/>
    </source>
</evidence>
<accession>A0ABV0UB37</accession>
<comment type="caution">
    <text evidence="3">Lacks conserved residue(s) required for the propagation of feature annotation.</text>
</comment>
<sequence length="202" mass="23110">MSLLRVRHKSQVNAFQWEHLTLRHVDGEFQLQYFAWAYSWWIFPEQQQRSTSGLCSVRDGQVSDSQGLIGNPSFPDTYYDNNQLCLWRINVPPGYSILLEFDRFDVENDSYCQYDRLTVSVSIHRPVAIFCGHLLPGPVLLLNSQNAMLHFSSDINRAGHGFAIRYRGIKGPFPPGGKLNTCCKLSETLEQCLFFIVSSKGK</sequence>
<reference evidence="5 6" key="1">
    <citation type="submission" date="2021-06" db="EMBL/GenBank/DDBJ databases">
        <authorList>
            <person name="Palmer J.M."/>
        </authorList>
    </citation>
    <scope>NUCLEOTIDE SEQUENCE [LARGE SCALE GENOMIC DNA]</scope>
    <source>
        <strain evidence="6">if_2019</strain>
        <tissue evidence="5">Muscle</tissue>
    </source>
</reference>
<dbReference type="Pfam" id="PF00431">
    <property type="entry name" value="CUB"/>
    <property type="match status" value="1"/>
</dbReference>
<keyword evidence="6" id="KW-1185">Reference proteome</keyword>
<evidence type="ECO:0000256" key="1">
    <source>
        <dbReference type="ARBA" id="ARBA00022737"/>
    </source>
</evidence>
<evidence type="ECO:0000256" key="2">
    <source>
        <dbReference type="ARBA" id="ARBA00023157"/>
    </source>
</evidence>
<dbReference type="Proteomes" id="UP001482620">
    <property type="component" value="Unassembled WGS sequence"/>
</dbReference>
<dbReference type="InterPro" id="IPR000859">
    <property type="entry name" value="CUB_dom"/>
</dbReference>
<proteinExistence type="predicted"/>
<dbReference type="PANTHER" id="PTHR24251:SF50">
    <property type="entry name" value="ATTRACTIN-LIKE 1A"/>
    <property type="match status" value="1"/>
</dbReference>
<dbReference type="Gene3D" id="2.60.120.290">
    <property type="entry name" value="Spermadhesin, CUB domain"/>
    <property type="match status" value="1"/>
</dbReference>
<name>A0ABV0UB37_9TELE</name>
<dbReference type="PANTHER" id="PTHR24251">
    <property type="entry name" value="OVOCHYMASE-RELATED"/>
    <property type="match status" value="1"/>
</dbReference>
<dbReference type="CDD" id="cd00041">
    <property type="entry name" value="CUB"/>
    <property type="match status" value="1"/>
</dbReference>
<dbReference type="SUPFAM" id="SSF49854">
    <property type="entry name" value="Spermadhesin, CUB domain"/>
    <property type="match status" value="1"/>
</dbReference>
<protein>
    <recommendedName>
        <fullName evidence="4">CUB domain-containing protein</fullName>
    </recommendedName>
</protein>
<gene>
    <name evidence="5" type="ORF">ILYODFUR_035683</name>
</gene>
<keyword evidence="2" id="KW-1015">Disulfide bond</keyword>
<dbReference type="InterPro" id="IPR035914">
    <property type="entry name" value="Sperma_CUB_dom_sf"/>
</dbReference>
<organism evidence="5 6">
    <name type="scientific">Ilyodon furcidens</name>
    <name type="common">goldbreast splitfin</name>
    <dbReference type="NCBI Taxonomy" id="33524"/>
    <lineage>
        <taxon>Eukaryota</taxon>
        <taxon>Metazoa</taxon>
        <taxon>Chordata</taxon>
        <taxon>Craniata</taxon>
        <taxon>Vertebrata</taxon>
        <taxon>Euteleostomi</taxon>
        <taxon>Actinopterygii</taxon>
        <taxon>Neopterygii</taxon>
        <taxon>Teleostei</taxon>
        <taxon>Neoteleostei</taxon>
        <taxon>Acanthomorphata</taxon>
        <taxon>Ovalentaria</taxon>
        <taxon>Atherinomorphae</taxon>
        <taxon>Cyprinodontiformes</taxon>
        <taxon>Goodeidae</taxon>
        <taxon>Ilyodon</taxon>
    </lineage>
</organism>
<evidence type="ECO:0000259" key="4">
    <source>
        <dbReference type="PROSITE" id="PS01180"/>
    </source>
</evidence>
<comment type="caution">
    <text evidence="5">The sequence shown here is derived from an EMBL/GenBank/DDBJ whole genome shotgun (WGS) entry which is preliminary data.</text>
</comment>
<feature type="domain" description="CUB" evidence="4">
    <location>
        <begin position="58"/>
        <end position="169"/>
    </location>
</feature>